<dbReference type="PANTHER" id="PTHR38011:SF11">
    <property type="entry name" value="2,5-DIAMINO-6-RIBOSYLAMINO-4(3H)-PYRIMIDINONE 5'-PHOSPHATE REDUCTASE"/>
    <property type="match status" value="1"/>
</dbReference>
<dbReference type="SUPFAM" id="SSF53597">
    <property type="entry name" value="Dihydrofolate reductase-like"/>
    <property type="match status" value="1"/>
</dbReference>
<name>A0A7I7QUN6_9MYCO</name>
<sequence length="254" mass="28788">MNQDNGDNPFTSAASLGVKWSQVQILSARQRKTRFDQCRSGFLLFWLERLPWANPMRIVRRCSLIGMGRLIYGLNVSVDGYIADARGNIDWSDPSEELHEYWNDFERETAVSLYGRRLYDLMSAYWPTADHAPDATPFIRDFARTWREMPKVVFSRTLESVDWNSRLERGDPVEVVAKLKAETEGQMEIAGATLAAPIVRAGLVDEYRLVIAPTAVGGGTPFFPTLPSWVSLRLLENRTFPGGAVLLRYEATHD</sequence>
<dbReference type="GO" id="GO:0009231">
    <property type="term" value="P:riboflavin biosynthetic process"/>
    <property type="evidence" value="ECO:0007669"/>
    <property type="project" value="InterPro"/>
</dbReference>
<evidence type="ECO:0000313" key="3">
    <source>
        <dbReference type="Proteomes" id="UP000467193"/>
    </source>
</evidence>
<dbReference type="Pfam" id="PF01872">
    <property type="entry name" value="RibD_C"/>
    <property type="match status" value="1"/>
</dbReference>
<organism evidence="2 3">
    <name type="scientific">Mycolicibacterium sediminis</name>
    <dbReference type="NCBI Taxonomy" id="1286180"/>
    <lineage>
        <taxon>Bacteria</taxon>
        <taxon>Bacillati</taxon>
        <taxon>Actinomycetota</taxon>
        <taxon>Actinomycetes</taxon>
        <taxon>Mycobacteriales</taxon>
        <taxon>Mycobacteriaceae</taxon>
        <taxon>Mycolicibacterium</taxon>
    </lineage>
</organism>
<evidence type="ECO:0000313" key="2">
    <source>
        <dbReference type="EMBL" id="BBY29975.1"/>
    </source>
</evidence>
<keyword evidence="3" id="KW-1185">Reference proteome</keyword>
<dbReference type="EMBL" id="AP022588">
    <property type="protein sequence ID" value="BBY29975.1"/>
    <property type="molecule type" value="Genomic_DNA"/>
</dbReference>
<evidence type="ECO:0000259" key="1">
    <source>
        <dbReference type="Pfam" id="PF01872"/>
    </source>
</evidence>
<dbReference type="GO" id="GO:0008703">
    <property type="term" value="F:5-amino-6-(5-phosphoribosylamino)uracil reductase activity"/>
    <property type="evidence" value="ECO:0007669"/>
    <property type="project" value="InterPro"/>
</dbReference>
<feature type="domain" description="Bacterial bifunctional deaminase-reductase C-terminal" evidence="1">
    <location>
        <begin position="71"/>
        <end position="245"/>
    </location>
</feature>
<accession>A0A7I7QUN6</accession>
<dbReference type="InterPro" id="IPR002734">
    <property type="entry name" value="RibDG_C"/>
</dbReference>
<dbReference type="InterPro" id="IPR024072">
    <property type="entry name" value="DHFR-like_dom_sf"/>
</dbReference>
<dbReference type="KEGG" id="msei:MSEDJ_40710"/>
<reference evidence="2 3" key="1">
    <citation type="journal article" date="2019" name="Emerg. Microbes Infect.">
        <title>Comprehensive subspecies identification of 175 nontuberculous mycobacteria species based on 7547 genomic profiles.</title>
        <authorList>
            <person name="Matsumoto Y."/>
            <person name="Kinjo T."/>
            <person name="Motooka D."/>
            <person name="Nabeya D."/>
            <person name="Jung N."/>
            <person name="Uechi K."/>
            <person name="Horii T."/>
            <person name="Iida T."/>
            <person name="Fujita J."/>
            <person name="Nakamura S."/>
        </authorList>
    </citation>
    <scope>NUCLEOTIDE SEQUENCE [LARGE SCALE GENOMIC DNA]</scope>
    <source>
        <strain evidence="2 3">JCM 17899</strain>
    </source>
</reference>
<proteinExistence type="predicted"/>
<dbReference type="Proteomes" id="UP000467193">
    <property type="component" value="Chromosome"/>
</dbReference>
<protein>
    <recommendedName>
        <fullName evidence="1">Bacterial bifunctional deaminase-reductase C-terminal domain-containing protein</fullName>
    </recommendedName>
</protein>
<dbReference type="AlphaFoldDB" id="A0A7I7QUN6"/>
<dbReference type="InterPro" id="IPR050765">
    <property type="entry name" value="Riboflavin_Biosynth_HTPR"/>
</dbReference>
<gene>
    <name evidence="2" type="ORF">MSEDJ_40710</name>
</gene>
<dbReference type="PANTHER" id="PTHR38011">
    <property type="entry name" value="DIHYDROFOLATE REDUCTASE FAMILY PROTEIN (AFU_ORTHOLOGUE AFUA_8G06820)"/>
    <property type="match status" value="1"/>
</dbReference>
<dbReference type="Gene3D" id="3.40.430.10">
    <property type="entry name" value="Dihydrofolate Reductase, subunit A"/>
    <property type="match status" value="1"/>
</dbReference>